<evidence type="ECO:0000313" key="2">
    <source>
        <dbReference type="Proteomes" id="UP001605036"/>
    </source>
</evidence>
<sequence length="94" mass="10153">MEEVQFAGFPTHGYRLSATGLRQRPLAILGNLLQSLICGLLSEFLKVGAAGDILVFLSRSATLDLAQPTNRSYVATCTAKGNVVVGSLERWEDQ</sequence>
<organism evidence="1 2">
    <name type="scientific">Riccia fluitans</name>
    <dbReference type="NCBI Taxonomy" id="41844"/>
    <lineage>
        <taxon>Eukaryota</taxon>
        <taxon>Viridiplantae</taxon>
        <taxon>Streptophyta</taxon>
        <taxon>Embryophyta</taxon>
        <taxon>Marchantiophyta</taxon>
        <taxon>Marchantiopsida</taxon>
        <taxon>Marchantiidae</taxon>
        <taxon>Marchantiales</taxon>
        <taxon>Ricciaceae</taxon>
        <taxon>Riccia</taxon>
    </lineage>
</organism>
<name>A0ABD1ZHR3_9MARC</name>
<dbReference type="AlphaFoldDB" id="A0ABD1ZHR3"/>
<gene>
    <name evidence="1" type="ORF">R1flu_019035</name>
</gene>
<comment type="caution">
    <text evidence="1">The sequence shown here is derived from an EMBL/GenBank/DDBJ whole genome shotgun (WGS) entry which is preliminary data.</text>
</comment>
<reference evidence="1 2" key="1">
    <citation type="submission" date="2024-09" db="EMBL/GenBank/DDBJ databases">
        <title>Chromosome-scale assembly of Riccia fluitans.</title>
        <authorList>
            <person name="Paukszto L."/>
            <person name="Sawicki J."/>
            <person name="Karawczyk K."/>
            <person name="Piernik-Szablinska J."/>
            <person name="Szczecinska M."/>
            <person name="Mazdziarz M."/>
        </authorList>
    </citation>
    <scope>NUCLEOTIDE SEQUENCE [LARGE SCALE GENOMIC DNA]</scope>
    <source>
        <strain evidence="1">Rf_01</strain>
        <tissue evidence="1">Aerial parts of the thallus</tissue>
    </source>
</reference>
<keyword evidence="2" id="KW-1185">Reference proteome</keyword>
<dbReference type="EMBL" id="JBHFFA010000001">
    <property type="protein sequence ID" value="KAL2650907.1"/>
    <property type="molecule type" value="Genomic_DNA"/>
</dbReference>
<evidence type="ECO:0000313" key="1">
    <source>
        <dbReference type="EMBL" id="KAL2650907.1"/>
    </source>
</evidence>
<dbReference type="Proteomes" id="UP001605036">
    <property type="component" value="Unassembled WGS sequence"/>
</dbReference>
<proteinExistence type="predicted"/>
<accession>A0ABD1ZHR3</accession>
<protein>
    <submittedName>
        <fullName evidence="1">Uncharacterized protein</fullName>
    </submittedName>
</protein>